<gene>
    <name evidence="11" type="primary">gph</name>
    <name evidence="11" type="ORF">F0L46_10760</name>
</gene>
<dbReference type="PANTHER" id="PTHR43434:SF1">
    <property type="entry name" value="PHOSPHOGLYCOLATE PHOSPHATASE"/>
    <property type="match status" value="1"/>
</dbReference>
<dbReference type="EMBL" id="VUOA01000019">
    <property type="protein sequence ID" value="KAA2237467.1"/>
    <property type="molecule type" value="Genomic_DNA"/>
</dbReference>
<comment type="pathway">
    <text evidence="3 10">Organic acid metabolism; glycolate biosynthesis; glycolate from 2-phosphoglycolate: step 1/1.</text>
</comment>
<dbReference type="OrthoDB" id="9793014at2"/>
<feature type="binding site" evidence="10">
    <location>
        <position position="15"/>
    </location>
    <ligand>
        <name>Mg(2+)</name>
        <dbReference type="ChEBI" id="CHEBI:18420"/>
    </ligand>
</feature>
<dbReference type="InterPro" id="IPR041492">
    <property type="entry name" value="HAD_2"/>
</dbReference>
<comment type="cofactor">
    <cofactor evidence="2 10">
        <name>Mg(2+)</name>
        <dbReference type="ChEBI" id="CHEBI:18420"/>
    </cofactor>
</comment>
<evidence type="ECO:0000256" key="5">
    <source>
        <dbReference type="ARBA" id="ARBA00013078"/>
    </source>
</evidence>
<dbReference type="PANTHER" id="PTHR43434">
    <property type="entry name" value="PHOSPHOGLYCOLATE PHOSPHATASE"/>
    <property type="match status" value="1"/>
</dbReference>
<evidence type="ECO:0000256" key="1">
    <source>
        <dbReference type="ARBA" id="ARBA00000830"/>
    </source>
</evidence>
<organism evidence="11 12">
    <name type="scientific">Salinarimonas soli</name>
    <dbReference type="NCBI Taxonomy" id="1638099"/>
    <lineage>
        <taxon>Bacteria</taxon>
        <taxon>Pseudomonadati</taxon>
        <taxon>Pseudomonadota</taxon>
        <taxon>Alphaproteobacteria</taxon>
        <taxon>Hyphomicrobiales</taxon>
        <taxon>Salinarimonadaceae</taxon>
        <taxon>Salinarimonas</taxon>
    </lineage>
</organism>
<dbReference type="GO" id="GO:0005975">
    <property type="term" value="P:carbohydrate metabolic process"/>
    <property type="evidence" value="ECO:0007669"/>
    <property type="project" value="InterPro"/>
</dbReference>
<sequence>MDRPQRFDAVLLDLDGTLIDSARDLMEALNRLLAEQGLRAVDLDETRAMIGDGARVLVERALARTGGAPDDAARLMPRFLAIYEADASRHTRPYPGVVETLERLKAAGLRLAVVTNKPEAATRAILEALALDRFMDAVVGGDTLAQRKPDPAPLREALRRLGIEAGRAAMVGDNHHDVEAGHAAGLPVVAVSYGYAHGAPGEFGAERLIDRFPDLPDALNSF</sequence>
<dbReference type="InterPro" id="IPR050155">
    <property type="entry name" value="HAD-like_hydrolase_sf"/>
</dbReference>
<dbReference type="SFLD" id="SFLDG01129">
    <property type="entry name" value="C1.5:_HAD__Beta-PGM__Phosphata"/>
    <property type="match status" value="1"/>
</dbReference>
<reference evidence="11 12" key="2">
    <citation type="submission" date="2019-09" db="EMBL/GenBank/DDBJ databases">
        <authorList>
            <person name="Jin C."/>
        </authorList>
    </citation>
    <scope>NUCLEOTIDE SEQUENCE [LARGE SCALE GENOMIC DNA]</scope>
    <source>
        <strain evidence="11 12">BN140002</strain>
    </source>
</reference>
<evidence type="ECO:0000256" key="10">
    <source>
        <dbReference type="HAMAP-Rule" id="MF_00495"/>
    </source>
</evidence>
<keyword evidence="6 10" id="KW-0479">Metal-binding</keyword>
<dbReference type="RefSeq" id="WP_149817299.1">
    <property type="nucleotide sequence ID" value="NZ_VUOA01000019.1"/>
</dbReference>
<dbReference type="GO" id="GO:0008967">
    <property type="term" value="F:phosphoglycolate phosphatase activity"/>
    <property type="evidence" value="ECO:0007669"/>
    <property type="project" value="UniProtKB-UniRule"/>
</dbReference>
<evidence type="ECO:0000256" key="4">
    <source>
        <dbReference type="ARBA" id="ARBA00006171"/>
    </source>
</evidence>
<dbReference type="GO" id="GO:0046295">
    <property type="term" value="P:glycolate biosynthetic process"/>
    <property type="evidence" value="ECO:0007669"/>
    <property type="project" value="UniProtKB-UniRule"/>
</dbReference>
<dbReference type="SFLD" id="SFLDG01135">
    <property type="entry name" value="C1.5.6:_HAD__Beta-PGM__Phospha"/>
    <property type="match status" value="1"/>
</dbReference>
<keyword evidence="7 10" id="KW-0378">Hydrolase</keyword>
<dbReference type="NCBIfam" id="TIGR01549">
    <property type="entry name" value="HAD-SF-IA-v1"/>
    <property type="match status" value="1"/>
</dbReference>
<dbReference type="SUPFAM" id="SSF56784">
    <property type="entry name" value="HAD-like"/>
    <property type="match status" value="1"/>
</dbReference>
<dbReference type="AlphaFoldDB" id="A0A5B2VH12"/>
<dbReference type="PRINTS" id="PR00413">
    <property type="entry name" value="HADHALOGNASE"/>
</dbReference>
<keyword evidence="9 10" id="KW-0119">Carbohydrate metabolism</keyword>
<dbReference type="GO" id="GO:0006281">
    <property type="term" value="P:DNA repair"/>
    <property type="evidence" value="ECO:0007669"/>
    <property type="project" value="TreeGrafter"/>
</dbReference>
<dbReference type="EC" id="3.1.3.18" evidence="5 10"/>
<feature type="binding site" evidence="10">
    <location>
        <position position="173"/>
    </location>
    <ligand>
        <name>Mg(2+)</name>
        <dbReference type="ChEBI" id="CHEBI:18420"/>
    </ligand>
</feature>
<evidence type="ECO:0000256" key="6">
    <source>
        <dbReference type="ARBA" id="ARBA00022723"/>
    </source>
</evidence>
<dbReference type="InterPro" id="IPR023198">
    <property type="entry name" value="PGP-like_dom2"/>
</dbReference>
<dbReference type="InterPro" id="IPR023214">
    <property type="entry name" value="HAD_sf"/>
</dbReference>
<dbReference type="NCBIfam" id="TIGR01449">
    <property type="entry name" value="PGP_bact"/>
    <property type="match status" value="1"/>
</dbReference>
<dbReference type="NCBIfam" id="TIGR01509">
    <property type="entry name" value="HAD-SF-IA-v3"/>
    <property type="match status" value="1"/>
</dbReference>
<name>A0A5B2VH12_9HYPH</name>
<keyword evidence="8 10" id="KW-0460">Magnesium</keyword>
<evidence type="ECO:0000256" key="9">
    <source>
        <dbReference type="ARBA" id="ARBA00023277"/>
    </source>
</evidence>
<dbReference type="GO" id="GO:0046872">
    <property type="term" value="F:metal ion binding"/>
    <property type="evidence" value="ECO:0007669"/>
    <property type="project" value="UniProtKB-KW"/>
</dbReference>
<dbReference type="HAMAP" id="MF_00495">
    <property type="entry name" value="GPH_hydrolase_bact"/>
    <property type="match status" value="1"/>
</dbReference>
<dbReference type="InterPro" id="IPR036412">
    <property type="entry name" value="HAD-like_sf"/>
</dbReference>
<dbReference type="FunFam" id="3.40.50.1000:FF:000022">
    <property type="entry name" value="Phosphoglycolate phosphatase"/>
    <property type="match status" value="1"/>
</dbReference>
<keyword evidence="12" id="KW-1185">Reference proteome</keyword>
<dbReference type="UniPathway" id="UPA00865">
    <property type="reaction ID" value="UER00834"/>
</dbReference>
<comment type="caution">
    <text evidence="11">The sequence shown here is derived from an EMBL/GenBank/DDBJ whole genome shotgun (WGS) entry which is preliminary data.</text>
</comment>
<comment type="similarity">
    <text evidence="4 10">Belongs to the HAD-like hydrolase superfamily. CbbY/CbbZ/Gph/YieH family.</text>
</comment>
<feature type="binding site" evidence="10">
    <location>
        <position position="13"/>
    </location>
    <ligand>
        <name>Mg(2+)</name>
        <dbReference type="ChEBI" id="CHEBI:18420"/>
    </ligand>
</feature>
<proteinExistence type="inferred from homology"/>
<dbReference type="GO" id="GO:0005829">
    <property type="term" value="C:cytosol"/>
    <property type="evidence" value="ECO:0007669"/>
    <property type="project" value="TreeGrafter"/>
</dbReference>
<dbReference type="Gene3D" id="1.10.150.240">
    <property type="entry name" value="Putative phosphatase, domain 2"/>
    <property type="match status" value="1"/>
</dbReference>
<evidence type="ECO:0000256" key="2">
    <source>
        <dbReference type="ARBA" id="ARBA00001946"/>
    </source>
</evidence>
<dbReference type="SFLD" id="SFLDS00003">
    <property type="entry name" value="Haloacid_Dehalogenase"/>
    <property type="match status" value="1"/>
</dbReference>
<evidence type="ECO:0000313" key="12">
    <source>
        <dbReference type="Proteomes" id="UP000323142"/>
    </source>
</evidence>
<dbReference type="InterPro" id="IPR006549">
    <property type="entry name" value="HAD-SF_hydro_IIIA"/>
</dbReference>
<dbReference type="NCBIfam" id="TIGR01662">
    <property type="entry name" value="HAD-SF-IIIA"/>
    <property type="match status" value="1"/>
</dbReference>
<dbReference type="InterPro" id="IPR037512">
    <property type="entry name" value="PGPase_prok"/>
</dbReference>
<dbReference type="Proteomes" id="UP000323142">
    <property type="component" value="Unassembled WGS sequence"/>
</dbReference>
<dbReference type="Pfam" id="PF13419">
    <property type="entry name" value="HAD_2"/>
    <property type="match status" value="1"/>
</dbReference>
<dbReference type="InterPro" id="IPR006439">
    <property type="entry name" value="HAD-SF_hydro_IA"/>
</dbReference>
<evidence type="ECO:0000256" key="8">
    <source>
        <dbReference type="ARBA" id="ARBA00022842"/>
    </source>
</evidence>
<dbReference type="Gene3D" id="3.40.50.1000">
    <property type="entry name" value="HAD superfamily/HAD-like"/>
    <property type="match status" value="1"/>
</dbReference>
<feature type="active site" description="Nucleophile" evidence="10">
    <location>
        <position position="13"/>
    </location>
</feature>
<reference evidence="11 12" key="1">
    <citation type="submission" date="2019-09" db="EMBL/GenBank/DDBJ databases">
        <title>Salinarimonas rosea gen. nov., sp. nov., a new member of the a-2 subgroup of the Proteobacteria.</title>
        <authorList>
            <person name="Liu J."/>
        </authorList>
    </citation>
    <scope>NUCLEOTIDE SEQUENCE [LARGE SCALE GENOMIC DNA]</scope>
    <source>
        <strain evidence="11 12">BN140002</strain>
    </source>
</reference>
<comment type="function">
    <text evidence="10">Specifically catalyzes the dephosphorylation of 2-phosphoglycolate. Is involved in the dissimilation of the intracellular 2-phosphoglycolate formed during the DNA repair of 3'-phosphoglycolate ends, a major class of DNA lesions induced by oxidative stress.</text>
</comment>
<evidence type="ECO:0000256" key="3">
    <source>
        <dbReference type="ARBA" id="ARBA00004818"/>
    </source>
</evidence>
<comment type="catalytic activity">
    <reaction evidence="1 10">
        <text>2-phosphoglycolate + H2O = glycolate + phosphate</text>
        <dbReference type="Rhea" id="RHEA:14369"/>
        <dbReference type="ChEBI" id="CHEBI:15377"/>
        <dbReference type="ChEBI" id="CHEBI:29805"/>
        <dbReference type="ChEBI" id="CHEBI:43474"/>
        <dbReference type="ChEBI" id="CHEBI:58033"/>
        <dbReference type="EC" id="3.1.3.18"/>
    </reaction>
</comment>
<evidence type="ECO:0000256" key="7">
    <source>
        <dbReference type="ARBA" id="ARBA00022801"/>
    </source>
</evidence>
<evidence type="ECO:0000313" key="11">
    <source>
        <dbReference type="EMBL" id="KAA2237467.1"/>
    </source>
</evidence>
<accession>A0A5B2VH12</accession>
<protein>
    <recommendedName>
        <fullName evidence="5 10">Phosphoglycolate phosphatase</fullName>
        <shortName evidence="10">PGP</shortName>
        <shortName evidence="10">PGPase</shortName>
        <ecNumber evidence="5 10">3.1.3.18</ecNumber>
    </recommendedName>
</protein>